<protein>
    <recommendedName>
        <fullName evidence="3">CCHC-type domain-containing protein</fullName>
    </recommendedName>
</protein>
<dbReference type="GO" id="GO:0003676">
    <property type="term" value="F:nucleic acid binding"/>
    <property type="evidence" value="ECO:0007669"/>
    <property type="project" value="InterPro"/>
</dbReference>
<keyword evidence="5" id="KW-1185">Reference proteome</keyword>
<feature type="domain" description="CCHC-type" evidence="3">
    <location>
        <begin position="71"/>
        <end position="86"/>
    </location>
</feature>
<evidence type="ECO:0000256" key="2">
    <source>
        <dbReference type="SAM" id="MobiDB-lite"/>
    </source>
</evidence>
<dbReference type="InterPro" id="IPR001878">
    <property type="entry name" value="Znf_CCHC"/>
</dbReference>
<keyword evidence="1" id="KW-0479">Metal-binding</keyword>
<dbReference type="PROSITE" id="PS50158">
    <property type="entry name" value="ZF_CCHC"/>
    <property type="match status" value="1"/>
</dbReference>
<dbReference type="AlphaFoldDB" id="A0A9J6DZ56"/>
<accession>A0A9J6DZ56</accession>
<dbReference type="EMBL" id="JABSTU010000006">
    <property type="protein sequence ID" value="KAH8027535.1"/>
    <property type="molecule type" value="Genomic_DNA"/>
</dbReference>
<keyword evidence="1" id="KW-0863">Zinc-finger</keyword>
<dbReference type="InterPro" id="IPR036875">
    <property type="entry name" value="Znf_CCHC_sf"/>
</dbReference>
<dbReference type="SMART" id="SM00343">
    <property type="entry name" value="ZnF_C2HC"/>
    <property type="match status" value="2"/>
</dbReference>
<evidence type="ECO:0000256" key="1">
    <source>
        <dbReference type="PROSITE-ProRule" id="PRU00047"/>
    </source>
</evidence>
<feature type="region of interest" description="Disordered" evidence="2">
    <location>
        <begin position="82"/>
        <end position="106"/>
    </location>
</feature>
<keyword evidence="1" id="KW-0862">Zinc</keyword>
<proteinExistence type="predicted"/>
<name>A0A9J6DZ56_RHIMP</name>
<dbReference type="Proteomes" id="UP000821866">
    <property type="component" value="Chromosome 4"/>
</dbReference>
<feature type="compositionally biased region" description="Basic and acidic residues" evidence="2">
    <location>
        <begin position="89"/>
        <end position="106"/>
    </location>
</feature>
<dbReference type="Gene3D" id="4.10.60.10">
    <property type="entry name" value="Zinc finger, CCHC-type"/>
    <property type="match status" value="1"/>
</dbReference>
<dbReference type="VEuPathDB" id="VectorBase:LOC119168310"/>
<comment type="caution">
    <text evidence="4">The sequence shown here is derived from an EMBL/GenBank/DDBJ whole genome shotgun (WGS) entry which is preliminary data.</text>
</comment>
<reference evidence="4" key="1">
    <citation type="journal article" date="2020" name="Cell">
        <title>Large-Scale Comparative Analyses of Tick Genomes Elucidate Their Genetic Diversity and Vector Capacities.</title>
        <authorList>
            <consortium name="Tick Genome and Microbiome Consortium (TIGMIC)"/>
            <person name="Jia N."/>
            <person name="Wang J."/>
            <person name="Shi W."/>
            <person name="Du L."/>
            <person name="Sun Y."/>
            <person name="Zhan W."/>
            <person name="Jiang J.F."/>
            <person name="Wang Q."/>
            <person name="Zhang B."/>
            <person name="Ji P."/>
            <person name="Bell-Sakyi L."/>
            <person name="Cui X.M."/>
            <person name="Yuan T.T."/>
            <person name="Jiang B.G."/>
            <person name="Yang W.F."/>
            <person name="Lam T.T."/>
            <person name="Chang Q.C."/>
            <person name="Ding S.J."/>
            <person name="Wang X.J."/>
            <person name="Zhu J.G."/>
            <person name="Ruan X.D."/>
            <person name="Zhao L."/>
            <person name="Wei J.T."/>
            <person name="Ye R.Z."/>
            <person name="Que T.C."/>
            <person name="Du C.H."/>
            <person name="Zhou Y.H."/>
            <person name="Cheng J.X."/>
            <person name="Dai P.F."/>
            <person name="Guo W.B."/>
            <person name="Han X.H."/>
            <person name="Huang E.J."/>
            <person name="Li L.F."/>
            <person name="Wei W."/>
            <person name="Gao Y.C."/>
            <person name="Liu J.Z."/>
            <person name="Shao H.Z."/>
            <person name="Wang X."/>
            <person name="Wang C.C."/>
            <person name="Yang T.C."/>
            <person name="Huo Q.B."/>
            <person name="Li W."/>
            <person name="Chen H.Y."/>
            <person name="Chen S.E."/>
            <person name="Zhou L.G."/>
            <person name="Ni X.B."/>
            <person name="Tian J.H."/>
            <person name="Sheng Y."/>
            <person name="Liu T."/>
            <person name="Pan Y.S."/>
            <person name="Xia L.Y."/>
            <person name="Li J."/>
            <person name="Zhao F."/>
            <person name="Cao W.C."/>
        </authorList>
    </citation>
    <scope>NUCLEOTIDE SEQUENCE</scope>
    <source>
        <strain evidence="4">Rmic-2018</strain>
    </source>
</reference>
<evidence type="ECO:0000313" key="4">
    <source>
        <dbReference type="EMBL" id="KAH8027535.1"/>
    </source>
</evidence>
<dbReference type="SUPFAM" id="SSF57756">
    <property type="entry name" value="Retrovirus zinc finger-like domains"/>
    <property type="match status" value="1"/>
</dbReference>
<evidence type="ECO:0000313" key="5">
    <source>
        <dbReference type="Proteomes" id="UP000821866"/>
    </source>
</evidence>
<dbReference type="GO" id="GO:0008270">
    <property type="term" value="F:zinc ion binding"/>
    <property type="evidence" value="ECO:0007669"/>
    <property type="project" value="UniProtKB-KW"/>
</dbReference>
<organism evidence="4 5">
    <name type="scientific">Rhipicephalus microplus</name>
    <name type="common">Cattle tick</name>
    <name type="synonym">Boophilus microplus</name>
    <dbReference type="NCBI Taxonomy" id="6941"/>
    <lineage>
        <taxon>Eukaryota</taxon>
        <taxon>Metazoa</taxon>
        <taxon>Ecdysozoa</taxon>
        <taxon>Arthropoda</taxon>
        <taxon>Chelicerata</taxon>
        <taxon>Arachnida</taxon>
        <taxon>Acari</taxon>
        <taxon>Parasitiformes</taxon>
        <taxon>Ixodida</taxon>
        <taxon>Ixodoidea</taxon>
        <taxon>Ixodidae</taxon>
        <taxon>Rhipicephalinae</taxon>
        <taxon>Rhipicephalus</taxon>
        <taxon>Boophilus</taxon>
    </lineage>
</organism>
<reference evidence="4" key="2">
    <citation type="submission" date="2021-09" db="EMBL/GenBank/DDBJ databases">
        <authorList>
            <person name="Jia N."/>
            <person name="Wang J."/>
            <person name="Shi W."/>
            <person name="Du L."/>
            <person name="Sun Y."/>
            <person name="Zhan W."/>
            <person name="Jiang J."/>
            <person name="Wang Q."/>
            <person name="Zhang B."/>
            <person name="Ji P."/>
            <person name="Sakyi L.B."/>
            <person name="Cui X."/>
            <person name="Yuan T."/>
            <person name="Jiang B."/>
            <person name="Yang W."/>
            <person name="Lam T.T.-Y."/>
            <person name="Chang Q."/>
            <person name="Ding S."/>
            <person name="Wang X."/>
            <person name="Zhu J."/>
            <person name="Ruan X."/>
            <person name="Zhao L."/>
            <person name="Wei J."/>
            <person name="Que T."/>
            <person name="Du C."/>
            <person name="Cheng J."/>
            <person name="Dai P."/>
            <person name="Han X."/>
            <person name="Huang E."/>
            <person name="Gao Y."/>
            <person name="Liu J."/>
            <person name="Shao H."/>
            <person name="Ye R."/>
            <person name="Li L."/>
            <person name="Wei W."/>
            <person name="Wang X."/>
            <person name="Wang C."/>
            <person name="Huo Q."/>
            <person name="Li W."/>
            <person name="Guo W."/>
            <person name="Chen H."/>
            <person name="Chen S."/>
            <person name="Zhou L."/>
            <person name="Zhou L."/>
            <person name="Ni X."/>
            <person name="Tian J."/>
            <person name="Zhou Y."/>
            <person name="Sheng Y."/>
            <person name="Liu T."/>
            <person name="Pan Y."/>
            <person name="Xia L."/>
            <person name="Li J."/>
            <person name="Zhao F."/>
            <person name="Cao W."/>
        </authorList>
    </citation>
    <scope>NUCLEOTIDE SEQUENCE</scope>
    <source>
        <strain evidence="4">Rmic-2018</strain>
        <tissue evidence="4">Larvae</tissue>
    </source>
</reference>
<gene>
    <name evidence="4" type="ORF">HPB51_007085</name>
</gene>
<dbReference type="Pfam" id="PF00098">
    <property type="entry name" value="zf-CCHC"/>
    <property type="match status" value="1"/>
</dbReference>
<evidence type="ECO:0000259" key="3">
    <source>
        <dbReference type="PROSITE" id="PS50158"/>
    </source>
</evidence>
<sequence>MSRDTNTVSSGGRRGGERGCFKCGEESHITRDSPTASCNNRPKRGSVNCEWDTQMSRDYLNPEQEWCFKGCFNCGEEGHKSGECPNPDDGGRQGRDCSEDKGYQSR</sequence>